<dbReference type="InterPro" id="IPR036400">
    <property type="entry name" value="Cyt_B5-like_heme/steroid_sf"/>
</dbReference>
<dbReference type="UniPathway" id="UPA00222"/>
<feature type="compositionally biased region" description="Low complexity" evidence="18">
    <location>
        <begin position="117"/>
        <end position="126"/>
    </location>
</feature>
<proteinExistence type="inferred from homology"/>
<keyword evidence="11" id="KW-0746">Sphingolipid metabolism</keyword>
<evidence type="ECO:0000313" key="21">
    <source>
        <dbReference type="EMBL" id="AMD21354.1"/>
    </source>
</evidence>
<evidence type="ECO:0000256" key="16">
    <source>
        <dbReference type="ARBA" id="ARBA00023136"/>
    </source>
</evidence>
<feature type="transmembrane region" description="Helical" evidence="19">
    <location>
        <begin position="199"/>
        <end position="215"/>
    </location>
</feature>
<dbReference type="CDD" id="cd03506">
    <property type="entry name" value="Delta6-FADS-like"/>
    <property type="match status" value="1"/>
</dbReference>
<evidence type="ECO:0000256" key="17">
    <source>
        <dbReference type="ARBA" id="ARBA00047420"/>
    </source>
</evidence>
<evidence type="ECO:0000256" key="7">
    <source>
        <dbReference type="ARBA" id="ARBA00016939"/>
    </source>
</evidence>
<evidence type="ECO:0000256" key="15">
    <source>
        <dbReference type="ARBA" id="ARBA00023098"/>
    </source>
</evidence>
<dbReference type="InterPro" id="IPR005804">
    <property type="entry name" value="FA_desaturase_dom"/>
</dbReference>
<accession>A0A0X8HTV4</accession>
<evidence type="ECO:0000313" key="22">
    <source>
        <dbReference type="Proteomes" id="UP000243052"/>
    </source>
</evidence>
<feature type="transmembrane region" description="Helical" evidence="19">
    <location>
        <begin position="369"/>
        <end position="395"/>
    </location>
</feature>
<keyword evidence="16 19" id="KW-0472">Membrane</keyword>
<evidence type="ECO:0000256" key="4">
    <source>
        <dbReference type="ARBA" id="ARBA00004991"/>
    </source>
</evidence>
<dbReference type="PROSITE" id="PS50255">
    <property type="entry name" value="CYTOCHROME_B5_2"/>
    <property type="match status" value="1"/>
</dbReference>
<dbReference type="RefSeq" id="XP_017988350.1">
    <property type="nucleotide sequence ID" value="XM_018132861.1"/>
</dbReference>
<gene>
    <name evidence="21" type="ORF">AW171_hschr53302</name>
</gene>
<keyword evidence="22" id="KW-1185">Reference proteome</keyword>
<evidence type="ECO:0000256" key="13">
    <source>
        <dbReference type="ARBA" id="ARBA00023002"/>
    </source>
</evidence>
<evidence type="ECO:0000256" key="3">
    <source>
        <dbReference type="ARBA" id="ARBA00004760"/>
    </source>
</evidence>
<feature type="region of interest" description="Disordered" evidence="18">
    <location>
        <begin position="105"/>
        <end position="126"/>
    </location>
</feature>
<dbReference type="GeneID" id="28724641"/>
<evidence type="ECO:0000256" key="8">
    <source>
        <dbReference type="ARBA" id="ARBA00022617"/>
    </source>
</evidence>
<dbReference type="PANTHER" id="PTHR19353:SF30">
    <property type="entry name" value="DELTA 8-(E)-SPHINGOLIPID DESATURASE"/>
    <property type="match status" value="1"/>
</dbReference>
<evidence type="ECO:0000256" key="11">
    <source>
        <dbReference type="ARBA" id="ARBA00022919"/>
    </source>
</evidence>
<evidence type="ECO:0000256" key="10">
    <source>
        <dbReference type="ARBA" id="ARBA00022723"/>
    </source>
</evidence>
<dbReference type="EMBL" id="CP014245">
    <property type="protein sequence ID" value="AMD21354.1"/>
    <property type="molecule type" value="Genomic_DNA"/>
</dbReference>
<evidence type="ECO:0000259" key="20">
    <source>
        <dbReference type="PROSITE" id="PS50255"/>
    </source>
</evidence>
<feature type="transmembrane region" description="Helical" evidence="19">
    <location>
        <begin position="250"/>
        <end position="272"/>
    </location>
</feature>
<organism evidence="21 22">
    <name type="scientific">Eremothecium sinecaudum</name>
    <dbReference type="NCBI Taxonomy" id="45286"/>
    <lineage>
        <taxon>Eukaryota</taxon>
        <taxon>Fungi</taxon>
        <taxon>Dikarya</taxon>
        <taxon>Ascomycota</taxon>
        <taxon>Saccharomycotina</taxon>
        <taxon>Saccharomycetes</taxon>
        <taxon>Saccharomycetales</taxon>
        <taxon>Saccharomycetaceae</taxon>
        <taxon>Eremothecium</taxon>
    </lineage>
</organism>
<keyword evidence="9 19" id="KW-0812">Transmembrane</keyword>
<dbReference type="GO" id="GO:0016717">
    <property type="term" value="F:oxidoreductase activity, acting on paired donors, with oxidation of a pair of donors resulting in the reduction of molecular oxygen to two molecules of water"/>
    <property type="evidence" value="ECO:0007669"/>
    <property type="project" value="TreeGrafter"/>
</dbReference>
<comment type="function">
    <text evidence="1">Delta(8)-fatty-acid desaturase which introduces a double bond at the 8-position in the long-chain base (LCB) of ceramides. Required for the formation of the di-unsaturated sphingoid base (E,E)-sphinga-4,8-dienine during glucosylceramide (GluCer) biosynthesis.</text>
</comment>
<keyword evidence="13" id="KW-0560">Oxidoreductase</keyword>
<evidence type="ECO:0000256" key="1">
    <source>
        <dbReference type="ARBA" id="ARBA00002593"/>
    </source>
</evidence>
<reference evidence="21 22" key="1">
    <citation type="submission" date="2016-01" db="EMBL/GenBank/DDBJ databases">
        <title>Genome sequence of the yeast Holleya sinecauda.</title>
        <authorList>
            <person name="Dietrich F.S."/>
        </authorList>
    </citation>
    <scope>NUCLEOTIDE SEQUENCE [LARGE SCALE GENOMIC DNA]</scope>
    <source>
        <strain evidence="21 22">ATCC 58844</strain>
    </source>
</reference>
<keyword evidence="15" id="KW-0443">Lipid metabolism</keyword>
<feature type="domain" description="Cytochrome b5 heme-binding" evidence="20">
    <location>
        <begin position="4"/>
        <end position="79"/>
    </location>
</feature>
<keyword evidence="8" id="KW-0349">Heme</keyword>
<dbReference type="OrthoDB" id="260091at2759"/>
<sequence length="533" mass="61778">MSRDSVLTRTEIKDRISKGEVLVIYNSLVLRLDKWIKYHPGGDKVIYHLVGKDATTEMNILHGDDTIDTFAKWRIGRIDYRWENLLPPIQAGKTQDSKNTKLDIDEDDEESEATLYSSSSSQSCDSTLNSQATLYDTVIADPMLPSERFDAKLIEDEEAELPSFDPDTQAYILEEYEKTRKLLLEAGLFNCRYYKYLKEAARIGTLLFLVYYTLYHKNMQLLSAFLLGCAWQQAVFIAHDAGHISITHHYQVDSVIGIIIASFIGGLSLGWWKRSHNVHHLVTNDPEHDPDIQQLPFFASSVRFFKNLYSTYYERYVTFDILAKKLVPLQHYYYYPILAFGRFNLYVLSWTHLLSFLGPCNGSAAWFRYLEIAGMLFFNYWFVYLILICGLNTFWERVQYVLVSHCVTVILHVQILLSHFAMSSATVSPKESFPLRQVRSSMDVHCPPWLDFFHGGLQFQIVHHLFPRLPRHNLREAQPHVIELCKKVGIKYTIYGFYSGNKKVVSHLRDIAQQAKIMLDCANTLQKEGLYEH</sequence>
<evidence type="ECO:0000256" key="12">
    <source>
        <dbReference type="ARBA" id="ARBA00022989"/>
    </source>
</evidence>
<keyword evidence="10" id="KW-0479">Metal-binding</keyword>
<dbReference type="GO" id="GO:0016020">
    <property type="term" value="C:membrane"/>
    <property type="evidence" value="ECO:0007669"/>
    <property type="project" value="UniProtKB-SubCell"/>
</dbReference>
<keyword evidence="12 19" id="KW-1133">Transmembrane helix</keyword>
<feature type="transmembrane region" description="Helical" evidence="19">
    <location>
        <begin position="332"/>
        <end position="357"/>
    </location>
</feature>
<dbReference type="PIRSF" id="PIRSF015921">
    <property type="entry name" value="FA_sphinglp_des"/>
    <property type="match status" value="1"/>
</dbReference>
<comment type="pathway">
    <text evidence="4">Sphingolipid metabolism.</text>
</comment>
<dbReference type="Proteomes" id="UP000243052">
    <property type="component" value="Chromosome v"/>
</dbReference>
<dbReference type="Pfam" id="PF00173">
    <property type="entry name" value="Cyt-b5"/>
    <property type="match status" value="1"/>
</dbReference>
<comment type="catalytic activity">
    <reaction evidence="17">
        <text>an N-acylsphing-4-enine + 2 Fe(II)-[cytochrome b5] + O2 + 2 H(+) = a (4E,8E)-4-sphinga-4,8-dienine ceramide + 2 Fe(III)-[cytochrome b5] + 2 H2O</text>
        <dbReference type="Rhea" id="RHEA:46280"/>
        <dbReference type="Rhea" id="RHEA-COMP:10438"/>
        <dbReference type="Rhea" id="RHEA-COMP:10439"/>
        <dbReference type="ChEBI" id="CHEBI:15377"/>
        <dbReference type="ChEBI" id="CHEBI:15378"/>
        <dbReference type="ChEBI" id="CHEBI:15379"/>
        <dbReference type="ChEBI" id="CHEBI:29033"/>
        <dbReference type="ChEBI" id="CHEBI:29034"/>
        <dbReference type="ChEBI" id="CHEBI:52639"/>
        <dbReference type="ChEBI" id="CHEBI:85953"/>
        <dbReference type="EC" id="1.14.19.18"/>
    </reaction>
</comment>
<dbReference type="STRING" id="45286.A0A0X8HTV4"/>
<evidence type="ECO:0000256" key="9">
    <source>
        <dbReference type="ARBA" id="ARBA00022692"/>
    </source>
</evidence>
<evidence type="ECO:0000256" key="5">
    <source>
        <dbReference type="ARBA" id="ARBA00009295"/>
    </source>
</evidence>
<evidence type="ECO:0000256" key="19">
    <source>
        <dbReference type="SAM" id="Phobius"/>
    </source>
</evidence>
<comment type="similarity">
    <text evidence="5">Belongs to the fatty acid desaturase type 1 family.</text>
</comment>
<dbReference type="GO" id="GO:0046872">
    <property type="term" value="F:metal ion binding"/>
    <property type="evidence" value="ECO:0007669"/>
    <property type="project" value="UniProtKB-KW"/>
</dbReference>
<name>A0A0X8HTV4_9SACH</name>
<dbReference type="InterPro" id="IPR001199">
    <property type="entry name" value="Cyt_B5-like_heme/steroid-bd"/>
</dbReference>
<dbReference type="Pfam" id="PF00487">
    <property type="entry name" value="FA_desaturase"/>
    <property type="match status" value="1"/>
</dbReference>
<dbReference type="SMART" id="SM01117">
    <property type="entry name" value="Cyt-b5"/>
    <property type="match status" value="1"/>
</dbReference>
<dbReference type="PANTHER" id="PTHR19353">
    <property type="entry name" value="FATTY ACID DESATURASE 2"/>
    <property type="match status" value="1"/>
</dbReference>
<evidence type="ECO:0000256" key="14">
    <source>
        <dbReference type="ARBA" id="ARBA00023004"/>
    </source>
</evidence>
<evidence type="ECO:0000256" key="2">
    <source>
        <dbReference type="ARBA" id="ARBA00004141"/>
    </source>
</evidence>
<evidence type="ECO:0000256" key="6">
    <source>
        <dbReference type="ARBA" id="ARBA00012019"/>
    </source>
</evidence>
<feature type="transmembrane region" description="Helical" evidence="19">
    <location>
        <begin position="401"/>
        <end position="422"/>
    </location>
</feature>
<protein>
    <recommendedName>
        <fullName evidence="7">Delta 8-(E)-sphingolipid desaturase</fullName>
        <ecNumber evidence="6">1.14.19.18</ecNumber>
    </recommendedName>
</protein>
<dbReference type="InterPro" id="IPR012171">
    <property type="entry name" value="Fatty_acid_desaturase"/>
</dbReference>
<dbReference type="GO" id="GO:0006665">
    <property type="term" value="P:sphingolipid metabolic process"/>
    <property type="evidence" value="ECO:0007669"/>
    <property type="project" value="UniProtKB-UniPathway"/>
</dbReference>
<comment type="pathway">
    <text evidence="3">Lipid metabolism; sphingolipid metabolism.</text>
</comment>
<keyword evidence="14" id="KW-0408">Iron</keyword>
<dbReference type="SUPFAM" id="SSF55856">
    <property type="entry name" value="Cytochrome b5-like heme/steroid binding domain"/>
    <property type="match status" value="1"/>
</dbReference>
<dbReference type="EC" id="1.14.19.18" evidence="6"/>
<dbReference type="AlphaFoldDB" id="A0A0X8HTV4"/>
<evidence type="ECO:0000256" key="18">
    <source>
        <dbReference type="SAM" id="MobiDB-lite"/>
    </source>
</evidence>
<comment type="subcellular location">
    <subcellularLocation>
        <location evidence="2">Membrane</location>
        <topology evidence="2">Multi-pass membrane protein</topology>
    </subcellularLocation>
</comment>
<dbReference type="Gene3D" id="3.10.120.10">
    <property type="entry name" value="Cytochrome b5-like heme/steroid binding domain"/>
    <property type="match status" value="1"/>
</dbReference>